<gene>
    <name evidence="2" type="ORF">AZI86_11195</name>
</gene>
<proteinExistence type="predicted"/>
<dbReference type="AlphaFoldDB" id="A0A150WLE7"/>
<dbReference type="RefSeq" id="WP_061835275.1">
    <property type="nucleotide sequence ID" value="NZ_LUKE01000002.1"/>
</dbReference>
<dbReference type="EMBL" id="LUKE01000002">
    <property type="protein sequence ID" value="KYG64764.1"/>
    <property type="molecule type" value="Genomic_DNA"/>
</dbReference>
<evidence type="ECO:0000256" key="1">
    <source>
        <dbReference type="SAM" id="SignalP"/>
    </source>
</evidence>
<feature type="chain" id="PRO_5007573327" evidence="1">
    <location>
        <begin position="21"/>
        <end position="315"/>
    </location>
</feature>
<dbReference type="Proteomes" id="UP000075320">
    <property type="component" value="Unassembled WGS sequence"/>
</dbReference>
<sequence>MMKFFSLFLTATFLSSPSLAQDMMSGLTPPKFQKVTLGYVGVFHKKAQFPNEEAAVRFQAFDMSAPIIRDDTESWTASLAGNELAVNPTQGELSRFYDLKVGLGYTKALDDKRLWSASIRYGSASDRLFANPSVSTIGATWFYSYPKDETARWLFLVDYSNNRPILNNIPLPGFAYFYTPSKTFKLAVGAPFASVTWDFHEYWGLEGFTLVPWVVKGNIYYRVNDFAKLYAGLDFSQITYYRADRTNNKERVFYDEKKLFLGAKSPLSKNILADFEVGHAFDRAFFEAEEYEIDPENPTTIANAFYAKLSLRLFF</sequence>
<reference evidence="2 3" key="1">
    <citation type="submission" date="2016-03" db="EMBL/GenBank/DDBJ databases">
        <authorList>
            <person name="Ploux O."/>
        </authorList>
    </citation>
    <scope>NUCLEOTIDE SEQUENCE [LARGE SCALE GENOMIC DNA]</scope>
    <source>
        <strain evidence="2 3">R0</strain>
    </source>
</reference>
<accession>A0A150WLE7</accession>
<evidence type="ECO:0000313" key="3">
    <source>
        <dbReference type="Proteomes" id="UP000075320"/>
    </source>
</evidence>
<keyword evidence="3" id="KW-1185">Reference proteome</keyword>
<protein>
    <submittedName>
        <fullName evidence="2">Uncharacterized protein</fullName>
    </submittedName>
</protein>
<evidence type="ECO:0000313" key="2">
    <source>
        <dbReference type="EMBL" id="KYG64764.1"/>
    </source>
</evidence>
<name>A0A150WLE7_BDEBC</name>
<dbReference type="OrthoDB" id="5514686at2"/>
<keyword evidence="1" id="KW-0732">Signal</keyword>
<organism evidence="2 3">
    <name type="scientific">Bdellovibrio bacteriovorus</name>
    <dbReference type="NCBI Taxonomy" id="959"/>
    <lineage>
        <taxon>Bacteria</taxon>
        <taxon>Pseudomonadati</taxon>
        <taxon>Bdellovibrionota</taxon>
        <taxon>Bdellovibrionia</taxon>
        <taxon>Bdellovibrionales</taxon>
        <taxon>Pseudobdellovibrionaceae</taxon>
        <taxon>Bdellovibrio</taxon>
    </lineage>
</organism>
<feature type="signal peptide" evidence="1">
    <location>
        <begin position="1"/>
        <end position="20"/>
    </location>
</feature>
<comment type="caution">
    <text evidence="2">The sequence shown here is derived from an EMBL/GenBank/DDBJ whole genome shotgun (WGS) entry which is preliminary data.</text>
</comment>